<gene>
    <name evidence="8" type="ORF">GCM10007895_27480</name>
</gene>
<dbReference type="PANTHER" id="PTHR45138">
    <property type="entry name" value="REGULATORY COMPONENTS OF SENSORY TRANSDUCTION SYSTEM"/>
    <property type="match status" value="1"/>
</dbReference>
<dbReference type="InterPro" id="IPR050469">
    <property type="entry name" value="Diguanylate_Cyclase"/>
</dbReference>
<evidence type="ECO:0000259" key="7">
    <source>
        <dbReference type="PROSITE" id="PS50887"/>
    </source>
</evidence>
<evidence type="ECO:0000256" key="1">
    <source>
        <dbReference type="ARBA" id="ARBA00001946"/>
    </source>
</evidence>
<keyword evidence="8" id="KW-0808">Transferase</keyword>
<keyword evidence="5" id="KW-0472">Membrane</keyword>
<dbReference type="GO" id="GO:0016301">
    <property type="term" value="F:kinase activity"/>
    <property type="evidence" value="ECO:0007669"/>
    <property type="project" value="UniProtKB-KW"/>
</dbReference>
<dbReference type="SMART" id="SM00267">
    <property type="entry name" value="GGDEF"/>
    <property type="match status" value="1"/>
</dbReference>
<dbReference type="InterPro" id="IPR011623">
    <property type="entry name" value="7TMR_DISM_rcpt_extracell_dom1"/>
</dbReference>
<dbReference type="EMBL" id="BSNC01000006">
    <property type="protein sequence ID" value="GLP97441.1"/>
    <property type="molecule type" value="Genomic_DNA"/>
</dbReference>
<name>A0AA37RYE8_9GAMM</name>
<comment type="cofactor">
    <cofactor evidence="1">
        <name>Mg(2+)</name>
        <dbReference type="ChEBI" id="CHEBI:18420"/>
    </cofactor>
</comment>
<dbReference type="CDD" id="cd01949">
    <property type="entry name" value="GGDEF"/>
    <property type="match status" value="1"/>
</dbReference>
<keyword evidence="5" id="KW-0812">Transmembrane</keyword>
<dbReference type="GO" id="GO:0052621">
    <property type="term" value="F:diguanylate cyclase activity"/>
    <property type="evidence" value="ECO:0007669"/>
    <property type="project" value="UniProtKB-EC"/>
</dbReference>
<dbReference type="NCBIfam" id="TIGR00254">
    <property type="entry name" value="GGDEF"/>
    <property type="match status" value="1"/>
</dbReference>
<evidence type="ECO:0000256" key="3">
    <source>
        <dbReference type="ARBA" id="ARBA00034247"/>
    </source>
</evidence>
<evidence type="ECO:0000256" key="5">
    <source>
        <dbReference type="SAM" id="Phobius"/>
    </source>
</evidence>
<keyword evidence="9" id="KW-1185">Reference proteome</keyword>
<dbReference type="Pfam" id="PF07696">
    <property type="entry name" value="7TMR-DISMED2"/>
    <property type="match status" value="1"/>
</dbReference>
<dbReference type="PROSITE" id="PS50887">
    <property type="entry name" value="GGDEF"/>
    <property type="match status" value="1"/>
</dbReference>
<dbReference type="GO" id="GO:0005886">
    <property type="term" value="C:plasma membrane"/>
    <property type="evidence" value="ECO:0007669"/>
    <property type="project" value="TreeGrafter"/>
</dbReference>
<dbReference type="Gene3D" id="2.60.40.2380">
    <property type="match status" value="1"/>
</dbReference>
<dbReference type="InterPro" id="IPR011622">
    <property type="entry name" value="7TMR_DISM_rcpt_extracell_dom2"/>
</dbReference>
<feature type="signal peptide" evidence="6">
    <location>
        <begin position="1"/>
        <end position="23"/>
    </location>
</feature>
<dbReference type="InterPro" id="IPR029787">
    <property type="entry name" value="Nucleotide_cyclase"/>
</dbReference>
<keyword evidence="8" id="KW-0418">Kinase</keyword>
<evidence type="ECO:0000256" key="2">
    <source>
        <dbReference type="ARBA" id="ARBA00012528"/>
    </source>
</evidence>
<dbReference type="Proteomes" id="UP001161422">
    <property type="component" value="Unassembled WGS sequence"/>
</dbReference>
<feature type="coiled-coil region" evidence="4">
    <location>
        <begin position="390"/>
        <end position="458"/>
    </location>
</feature>
<feature type="transmembrane region" description="Helical" evidence="5">
    <location>
        <begin position="304"/>
        <end position="325"/>
    </location>
</feature>
<dbReference type="SUPFAM" id="SSF55073">
    <property type="entry name" value="Nucleotide cyclase"/>
    <property type="match status" value="1"/>
</dbReference>
<sequence length="628" mass="70295">MQNRLVQLLLAVWALCLSNFAIAAVEISPNAKQALSLNNYAQVLEQSPSIDIQRLLTSGESLAWRKDHSVLESYSVAPLKVWIKLDFSNASGQDLKRVLHISGEAKGHVAAYLTQDSRILEQWQVGATQSYYERPIAHPSVLIPLDFPKRSNTSLYLKIDSRGLVELPLTLMTTEQAIEHTTNKDMLQLLQIGGLLALGIFSAFMSASTRSYAYGYFSAQNLTLALVLASLYGYGFHFLWPDSYTFQQMSIGLFLPMLLLFGTLFCEKVLQLKYYNPGLIKITRSLAGFFAFVILYHAVTPSHWHVWSELLASTLYWMAMFAIGLSQLRQNNEYAKPYLLSWLLVILGCCVSLAQRQFEMGALLGSLPVVMGMTGQAIIQSALLAERYHKERLDKQLAQQRALEREASQRQAHEVKLKAQAIAQQDLEQKVQERTLELEFALRELNDVNRQLQQQSTIDTLTGVANRHAFEHKLEAEGRISRRQQSPIAVIMLDLDFFKEINDQFGHLAGDKALVRVAEAIQSQLKRPTDLASRYGGEEFALILPNTPIEGAKQVAESVRKAIESLPIHWDGNRIKLSVSIGLTSAVIDDDIQPRDLLQLADQALYKAKAAGRNQVVITSPQSAVATP</sequence>
<keyword evidence="6" id="KW-0732">Signal</keyword>
<evidence type="ECO:0000313" key="8">
    <source>
        <dbReference type="EMBL" id="GLP97441.1"/>
    </source>
</evidence>
<feature type="transmembrane region" description="Helical" evidence="5">
    <location>
        <begin position="278"/>
        <end position="298"/>
    </location>
</feature>
<feature type="transmembrane region" description="Helical" evidence="5">
    <location>
        <begin position="186"/>
        <end position="207"/>
    </location>
</feature>
<comment type="caution">
    <text evidence="8">The sequence shown here is derived from an EMBL/GenBank/DDBJ whole genome shotgun (WGS) entry which is preliminary data.</text>
</comment>
<feature type="transmembrane region" description="Helical" evidence="5">
    <location>
        <begin position="246"/>
        <end position="266"/>
    </location>
</feature>
<dbReference type="Gene3D" id="3.30.70.270">
    <property type="match status" value="1"/>
</dbReference>
<proteinExistence type="predicted"/>
<evidence type="ECO:0000256" key="4">
    <source>
        <dbReference type="SAM" id="Coils"/>
    </source>
</evidence>
<dbReference type="AlphaFoldDB" id="A0AA37RYE8"/>
<comment type="catalytic activity">
    <reaction evidence="3">
        <text>2 GTP = 3',3'-c-di-GMP + 2 diphosphate</text>
        <dbReference type="Rhea" id="RHEA:24898"/>
        <dbReference type="ChEBI" id="CHEBI:33019"/>
        <dbReference type="ChEBI" id="CHEBI:37565"/>
        <dbReference type="ChEBI" id="CHEBI:58805"/>
        <dbReference type="EC" id="2.7.7.65"/>
    </reaction>
</comment>
<reference evidence="8" key="1">
    <citation type="journal article" date="2014" name="Int. J. Syst. Evol. Microbiol.">
        <title>Complete genome sequence of Corynebacterium casei LMG S-19264T (=DSM 44701T), isolated from a smear-ripened cheese.</title>
        <authorList>
            <consortium name="US DOE Joint Genome Institute (JGI-PGF)"/>
            <person name="Walter F."/>
            <person name="Albersmeier A."/>
            <person name="Kalinowski J."/>
            <person name="Ruckert C."/>
        </authorList>
    </citation>
    <scope>NUCLEOTIDE SEQUENCE</scope>
    <source>
        <strain evidence="8">NBRC 101628</strain>
    </source>
</reference>
<feature type="transmembrane region" description="Helical" evidence="5">
    <location>
        <begin position="219"/>
        <end position="240"/>
    </location>
</feature>
<feature type="domain" description="GGDEF" evidence="7">
    <location>
        <begin position="486"/>
        <end position="621"/>
    </location>
</feature>
<dbReference type="FunFam" id="3.30.70.270:FF:000001">
    <property type="entry name" value="Diguanylate cyclase domain protein"/>
    <property type="match status" value="1"/>
</dbReference>
<dbReference type="Pfam" id="PF07695">
    <property type="entry name" value="7TMR-DISM_7TM"/>
    <property type="match status" value="1"/>
</dbReference>
<dbReference type="PANTHER" id="PTHR45138:SF9">
    <property type="entry name" value="DIGUANYLATE CYCLASE DGCM-RELATED"/>
    <property type="match status" value="1"/>
</dbReference>
<accession>A0AA37RYE8</accession>
<feature type="transmembrane region" description="Helical" evidence="5">
    <location>
        <begin position="337"/>
        <end position="354"/>
    </location>
</feature>
<keyword evidence="4" id="KW-0175">Coiled coil</keyword>
<dbReference type="GO" id="GO:1902201">
    <property type="term" value="P:negative regulation of bacterial-type flagellum-dependent cell motility"/>
    <property type="evidence" value="ECO:0007669"/>
    <property type="project" value="TreeGrafter"/>
</dbReference>
<dbReference type="InterPro" id="IPR043128">
    <property type="entry name" value="Rev_trsase/Diguanyl_cyclase"/>
</dbReference>
<dbReference type="Pfam" id="PF00990">
    <property type="entry name" value="GGDEF"/>
    <property type="match status" value="1"/>
</dbReference>
<evidence type="ECO:0000313" key="9">
    <source>
        <dbReference type="Proteomes" id="UP001161422"/>
    </source>
</evidence>
<reference evidence="8" key="2">
    <citation type="submission" date="2023-01" db="EMBL/GenBank/DDBJ databases">
        <title>Draft genome sequence of Paraferrimonas sedimenticola strain NBRC 101628.</title>
        <authorList>
            <person name="Sun Q."/>
            <person name="Mori K."/>
        </authorList>
    </citation>
    <scope>NUCLEOTIDE SEQUENCE</scope>
    <source>
        <strain evidence="8">NBRC 101628</strain>
    </source>
</reference>
<dbReference type="InterPro" id="IPR000160">
    <property type="entry name" value="GGDEF_dom"/>
</dbReference>
<feature type="chain" id="PRO_5041416448" description="diguanylate cyclase" evidence="6">
    <location>
        <begin position="24"/>
        <end position="628"/>
    </location>
</feature>
<dbReference type="RefSeq" id="WP_095504716.1">
    <property type="nucleotide sequence ID" value="NZ_BSNC01000006.1"/>
</dbReference>
<dbReference type="GO" id="GO:0043709">
    <property type="term" value="P:cell adhesion involved in single-species biofilm formation"/>
    <property type="evidence" value="ECO:0007669"/>
    <property type="project" value="TreeGrafter"/>
</dbReference>
<evidence type="ECO:0000256" key="6">
    <source>
        <dbReference type="SAM" id="SignalP"/>
    </source>
</evidence>
<dbReference type="EC" id="2.7.7.65" evidence="2"/>
<protein>
    <recommendedName>
        <fullName evidence="2">diguanylate cyclase</fullName>
        <ecNumber evidence="2">2.7.7.65</ecNumber>
    </recommendedName>
</protein>
<organism evidence="8 9">
    <name type="scientific">Paraferrimonas sedimenticola</name>
    <dbReference type="NCBI Taxonomy" id="375674"/>
    <lineage>
        <taxon>Bacteria</taxon>
        <taxon>Pseudomonadati</taxon>
        <taxon>Pseudomonadota</taxon>
        <taxon>Gammaproteobacteria</taxon>
        <taxon>Alteromonadales</taxon>
        <taxon>Ferrimonadaceae</taxon>
        <taxon>Paraferrimonas</taxon>
    </lineage>
</organism>
<keyword evidence="5" id="KW-1133">Transmembrane helix</keyword>